<evidence type="ECO:0000313" key="1">
    <source>
        <dbReference type="EMBL" id="KAA6319380.1"/>
    </source>
</evidence>
<proteinExistence type="predicted"/>
<reference evidence="1" key="1">
    <citation type="submission" date="2019-03" db="EMBL/GenBank/DDBJ databases">
        <title>Single cell metagenomics reveals metabolic interactions within the superorganism composed of flagellate Streblomastix strix and complex community of Bacteroidetes bacteria on its surface.</title>
        <authorList>
            <person name="Treitli S.C."/>
            <person name="Kolisko M."/>
            <person name="Husnik F."/>
            <person name="Keeling P."/>
            <person name="Hampl V."/>
        </authorList>
    </citation>
    <scope>NUCLEOTIDE SEQUENCE</scope>
    <source>
        <strain evidence="1">STM</strain>
    </source>
</reference>
<protein>
    <recommendedName>
        <fullName evidence="2">PIN domain-containing protein</fullName>
    </recommendedName>
</protein>
<feature type="non-terminal residue" evidence="1">
    <location>
        <position position="56"/>
    </location>
</feature>
<dbReference type="AlphaFoldDB" id="A0A5J4QED2"/>
<dbReference type="EMBL" id="SNRY01003896">
    <property type="protein sequence ID" value="KAA6319380.1"/>
    <property type="molecule type" value="Genomic_DNA"/>
</dbReference>
<sequence length="56" mass="6575">MEAWSHSPVKEFEITFFVDTNILSYLIDETYPLLNEFVKYLKESPVINLVSSEYAL</sequence>
<evidence type="ECO:0008006" key="2">
    <source>
        <dbReference type="Google" id="ProtNLM"/>
    </source>
</evidence>
<gene>
    <name evidence="1" type="ORF">EZS27_030720</name>
</gene>
<organism evidence="1">
    <name type="scientific">termite gut metagenome</name>
    <dbReference type="NCBI Taxonomy" id="433724"/>
    <lineage>
        <taxon>unclassified sequences</taxon>
        <taxon>metagenomes</taxon>
        <taxon>organismal metagenomes</taxon>
    </lineage>
</organism>
<accession>A0A5J4QED2</accession>
<name>A0A5J4QED2_9ZZZZ</name>
<comment type="caution">
    <text evidence="1">The sequence shown here is derived from an EMBL/GenBank/DDBJ whole genome shotgun (WGS) entry which is preliminary data.</text>
</comment>